<protein>
    <submittedName>
        <fullName evidence="3">AAA domain-containing protein</fullName>
    </submittedName>
</protein>
<dbReference type="InterPro" id="IPR027417">
    <property type="entry name" value="P-loop_NTPase"/>
</dbReference>
<organism evidence="3 4">
    <name type="scientific">Algoriphagus winogradskyi</name>
    <dbReference type="NCBI Taxonomy" id="237017"/>
    <lineage>
        <taxon>Bacteria</taxon>
        <taxon>Pseudomonadati</taxon>
        <taxon>Bacteroidota</taxon>
        <taxon>Cytophagia</taxon>
        <taxon>Cytophagales</taxon>
        <taxon>Cyclobacteriaceae</taxon>
        <taxon>Algoriphagus</taxon>
    </lineage>
</organism>
<dbReference type="Proteomes" id="UP001157915">
    <property type="component" value="Unassembled WGS sequence"/>
</dbReference>
<dbReference type="InterPro" id="IPR041679">
    <property type="entry name" value="DNA2/NAM7-like_C"/>
</dbReference>
<dbReference type="CDD" id="cd18808">
    <property type="entry name" value="SF1_C_Upf1"/>
    <property type="match status" value="1"/>
</dbReference>
<dbReference type="InterPro" id="IPR047187">
    <property type="entry name" value="SF1_C_Upf1"/>
</dbReference>
<feature type="domain" description="DNA2/NAM7 helicase helicase" evidence="1">
    <location>
        <begin position="924"/>
        <end position="965"/>
    </location>
</feature>
<feature type="domain" description="DNA2/NAM7 helicase helicase" evidence="1">
    <location>
        <begin position="287"/>
        <end position="410"/>
    </location>
</feature>
<dbReference type="PANTHER" id="PTHR10887">
    <property type="entry name" value="DNA2/NAM7 HELICASE FAMILY"/>
    <property type="match status" value="1"/>
</dbReference>
<proteinExistence type="predicted"/>
<evidence type="ECO:0000259" key="2">
    <source>
        <dbReference type="Pfam" id="PF13087"/>
    </source>
</evidence>
<comment type="caution">
    <text evidence="3">The sequence shown here is derived from an EMBL/GenBank/DDBJ whole genome shotgun (WGS) entry which is preliminary data.</text>
</comment>
<dbReference type="RefSeq" id="WP_283413060.1">
    <property type="nucleotide sequence ID" value="NZ_FXUA01000003.1"/>
</dbReference>
<dbReference type="Pfam" id="PF13087">
    <property type="entry name" value="AAA_12"/>
    <property type="match status" value="1"/>
</dbReference>
<keyword evidence="4" id="KW-1185">Reference proteome</keyword>
<name>A0ABY1P012_9BACT</name>
<reference evidence="3 4" key="1">
    <citation type="submission" date="2017-05" db="EMBL/GenBank/DDBJ databases">
        <authorList>
            <person name="Varghese N."/>
            <person name="Submissions S."/>
        </authorList>
    </citation>
    <scope>NUCLEOTIDE SEQUENCE [LARGE SCALE GENOMIC DNA]</scope>
    <source>
        <strain evidence="3 4">DSM 15360</strain>
    </source>
</reference>
<dbReference type="SUPFAM" id="SSF52540">
    <property type="entry name" value="P-loop containing nucleoside triphosphate hydrolases"/>
    <property type="match status" value="1"/>
</dbReference>
<sequence length="1293" mass="147360">MPESIFQTYRNRLVDLSSKNRSLYLSKSEGFGVLDLKEFDFLNGENSFEIIRKSISSKKPLTLIPESDPRLANVNTLSKALSRLSFRDQLTQEETGEQSLFLGWPFVEGKLINGQVLRAPLLLLGIKLQLEHGQWIFSKTDDWQWNPAFLLAYSHAYGKVVEADSLNQELQELSTDATGFRTGFSKILNYHFSIQLSSSLFEDQLAPFPVSQLSLDSIQFQDGRIALKSYALLGLFAQKGSFLFTDYEKLEKEFGELSLEELFTHFFANDESQLIPREDQLFPVFPLDASQENVLVKVRHGKSLVVEGPPGTGKSQLIANLVSDYCSRGKKVLVVSQKRAALDVVFERLSKAGFGDFLGLVHDFRTDQKVLFQKIKAQIESIEAYQEQNRGIDSIQLEREISQYSKTIARLSDKFERFRSALFDTDAAGIPVKAMYLKADLQKPFFEHSELVKLDYQSALDFEKNYKIHHSYKVQFAGSFWENRVSFAHFEPSVFPRINQVLKEISGFREKTFHLNNDFDFDKLSELILTDGDFCKKVERISSFLKQLEKPDLGISAVFDPAILRGLTIIKDWNTKAINKLQKLSFGISASNESISALEGELNSLQPKANSWLGRIQVNLSKSKFPLTFDILKKANLSFNEASVSNIQAELDILKSLKIELSELPIIEGLNRNELSIEGLKDEVELINPILAWVESWKSQPEVHSVANWNSDDFMQLLKKLDEFSKSLELNSTNWRAYLRDEQILEILKNDFPTDKFEIQINQTFSELVAFDRFLESSDSVTLTLAEKLETDFADLNLSEQVLVFWNSWYLAWIAQIEVKNPVLADAGSLKMAHELAELKDSILEKRKIARHIALLRLREQVTSDLEFNRLGNRLTYRDLLHQVSKKRQRWPIRKLVEEMGKEVFRLLPCWFASPETVSALFPLNQEFDLVIFDEASQCQVERGLPAMLRGKQVVIAGDSKQLRPSDFYQVKWESDEEGLEYEAESLLELAGNFFEKHQLKGHYRSSDPALIHFSNSHFYENQLETLPDYATSMAGKPAFSWEKVEGIWVNQVNKMEADAVVLKVESIGGSYPEDTIGIVTGNYFQMELIREKLWKAGFQNSGIKVRNIENVQGDEFDQVILSLGYAPNPEGKLVTNFGLLGKSGAENRLNVAITRARKKMHIISSIDSADFRPSQLKNPGLVLLREFLAFVRAQSENASISIPEPISKGYEIDWSLKNRLLKSGNSYSADVPSVVMDLMSEDSNGDKIAILTDDQRFFNASTAKAALAYHPILLVQKGWSYDWKWSRDSFID</sequence>
<feature type="domain" description="DNA2/NAM7 helicase-like C-terminal" evidence="2">
    <location>
        <begin position="996"/>
        <end position="1166"/>
    </location>
</feature>
<dbReference type="Pfam" id="PF13086">
    <property type="entry name" value="AAA_11"/>
    <property type="match status" value="2"/>
</dbReference>
<dbReference type="EMBL" id="FXUA01000003">
    <property type="protein sequence ID" value="SMP23117.1"/>
    <property type="molecule type" value="Genomic_DNA"/>
</dbReference>
<evidence type="ECO:0000313" key="3">
    <source>
        <dbReference type="EMBL" id="SMP23117.1"/>
    </source>
</evidence>
<accession>A0ABY1P012</accession>
<dbReference type="InterPro" id="IPR045055">
    <property type="entry name" value="DNA2/NAM7-like"/>
</dbReference>
<dbReference type="Gene3D" id="3.40.50.300">
    <property type="entry name" value="P-loop containing nucleotide triphosphate hydrolases"/>
    <property type="match status" value="3"/>
</dbReference>
<gene>
    <name evidence="3" type="ORF">SAMN06265367_103554</name>
</gene>
<evidence type="ECO:0000313" key="4">
    <source>
        <dbReference type="Proteomes" id="UP001157915"/>
    </source>
</evidence>
<evidence type="ECO:0000259" key="1">
    <source>
        <dbReference type="Pfam" id="PF13086"/>
    </source>
</evidence>
<dbReference type="InterPro" id="IPR041677">
    <property type="entry name" value="DNA2/NAM7_AAA_11"/>
</dbReference>